<dbReference type="PROSITE" id="PS50045">
    <property type="entry name" value="SIGMA54_INTERACT_4"/>
    <property type="match status" value="1"/>
</dbReference>
<dbReference type="InterPro" id="IPR003593">
    <property type="entry name" value="AAA+_ATPase"/>
</dbReference>
<dbReference type="PROSITE" id="PS50110">
    <property type="entry name" value="RESPONSE_REGULATORY"/>
    <property type="match status" value="1"/>
</dbReference>
<evidence type="ECO:0000256" key="10">
    <source>
        <dbReference type="PROSITE-ProRule" id="PRU00169"/>
    </source>
</evidence>
<dbReference type="SUPFAM" id="SSF52172">
    <property type="entry name" value="CheY-like"/>
    <property type="match status" value="1"/>
</dbReference>
<dbReference type="GO" id="GO:0006355">
    <property type="term" value="P:regulation of DNA-templated transcription"/>
    <property type="evidence" value="ECO:0007669"/>
    <property type="project" value="InterPro"/>
</dbReference>
<keyword evidence="3 10" id="KW-0597">Phosphoprotein</keyword>
<protein>
    <submittedName>
        <fullName evidence="13">Response regulator of zinc sigma-54-dependent two-component system</fullName>
    </submittedName>
</protein>
<gene>
    <name evidence="13" type="ORF">OP8BY_0615</name>
</gene>
<dbReference type="InterPro" id="IPR001789">
    <property type="entry name" value="Sig_transdc_resp-reg_receiver"/>
</dbReference>
<evidence type="ECO:0000256" key="6">
    <source>
        <dbReference type="ARBA" id="ARBA00023015"/>
    </source>
</evidence>
<dbReference type="Pfam" id="PF00158">
    <property type="entry name" value="Sigma54_activat"/>
    <property type="match status" value="1"/>
</dbReference>
<dbReference type="FunFam" id="1.10.8.60:FF:000014">
    <property type="entry name" value="DNA-binding transcriptional regulator NtrC"/>
    <property type="match status" value="1"/>
</dbReference>
<evidence type="ECO:0000259" key="12">
    <source>
        <dbReference type="PROSITE" id="PS50110"/>
    </source>
</evidence>
<keyword evidence="5" id="KW-0067">ATP-binding</keyword>
<dbReference type="PROSITE" id="PS00688">
    <property type="entry name" value="SIGMA54_INTERACT_3"/>
    <property type="match status" value="1"/>
</dbReference>
<evidence type="ECO:0000256" key="1">
    <source>
        <dbReference type="ARBA" id="ARBA00004496"/>
    </source>
</evidence>
<dbReference type="GO" id="GO:0005737">
    <property type="term" value="C:cytoplasm"/>
    <property type="evidence" value="ECO:0007669"/>
    <property type="project" value="UniProtKB-SubCell"/>
</dbReference>
<keyword evidence="6" id="KW-0805">Transcription regulation</keyword>
<dbReference type="PANTHER" id="PTHR32071">
    <property type="entry name" value="TRANSCRIPTIONAL REGULATORY PROTEIN"/>
    <property type="match status" value="1"/>
</dbReference>
<name>A0A3E2BK89_9BACT</name>
<dbReference type="PROSITE" id="PS00675">
    <property type="entry name" value="SIGMA54_INTERACT_1"/>
    <property type="match status" value="1"/>
</dbReference>
<dbReference type="GO" id="GO:0043565">
    <property type="term" value="F:sequence-specific DNA binding"/>
    <property type="evidence" value="ECO:0007669"/>
    <property type="project" value="InterPro"/>
</dbReference>
<evidence type="ECO:0000313" key="13">
    <source>
        <dbReference type="EMBL" id="RFT15151.1"/>
    </source>
</evidence>
<dbReference type="InterPro" id="IPR058031">
    <property type="entry name" value="AAA_lid_NorR"/>
</dbReference>
<dbReference type="FunFam" id="3.40.50.300:FF:000006">
    <property type="entry name" value="DNA-binding transcriptional regulator NtrC"/>
    <property type="match status" value="1"/>
</dbReference>
<dbReference type="InterPro" id="IPR002078">
    <property type="entry name" value="Sigma_54_int"/>
</dbReference>
<dbReference type="Gene3D" id="1.10.8.60">
    <property type="match status" value="1"/>
</dbReference>
<feature type="modified residue" description="4-aspartylphosphate" evidence="10">
    <location>
        <position position="56"/>
    </location>
</feature>
<dbReference type="AlphaFoldDB" id="A0A3E2BK89"/>
<comment type="subcellular location">
    <subcellularLocation>
        <location evidence="1">Cytoplasm</location>
    </subcellularLocation>
</comment>
<dbReference type="InterPro" id="IPR025944">
    <property type="entry name" value="Sigma_54_int_dom_CS"/>
</dbReference>
<dbReference type="CDD" id="cd00009">
    <property type="entry name" value="AAA"/>
    <property type="match status" value="1"/>
</dbReference>
<keyword evidence="9" id="KW-0804">Transcription</keyword>
<dbReference type="SMART" id="SM00382">
    <property type="entry name" value="AAA"/>
    <property type="match status" value="1"/>
</dbReference>
<dbReference type="Pfam" id="PF00072">
    <property type="entry name" value="Response_reg"/>
    <property type="match status" value="1"/>
</dbReference>
<dbReference type="InterPro" id="IPR011006">
    <property type="entry name" value="CheY-like_superfamily"/>
</dbReference>
<reference evidence="13 14" key="1">
    <citation type="submission" date="2018-08" db="EMBL/GenBank/DDBJ databases">
        <title>Genome analysis of the thermophilic bacterium of the candidate phylum Aminicenantes from deep subsurface aquifer revealed its physiology and ecological role.</title>
        <authorList>
            <person name="Kadnikov V.V."/>
            <person name="Mardanov A.V."/>
            <person name="Beletsky A.V."/>
            <person name="Karnachuk O.V."/>
            <person name="Ravin N.V."/>
        </authorList>
    </citation>
    <scope>NUCLEOTIDE SEQUENCE [LARGE SCALE GENOMIC DNA]</scope>
    <source>
        <strain evidence="13">BY38</strain>
    </source>
</reference>
<keyword evidence="2" id="KW-0963">Cytoplasm</keyword>
<keyword evidence="7" id="KW-0238">DNA-binding</keyword>
<evidence type="ECO:0000256" key="7">
    <source>
        <dbReference type="ARBA" id="ARBA00023125"/>
    </source>
</evidence>
<dbReference type="Gene3D" id="1.10.10.60">
    <property type="entry name" value="Homeodomain-like"/>
    <property type="match status" value="1"/>
</dbReference>
<evidence type="ECO:0000313" key="14">
    <source>
        <dbReference type="Proteomes" id="UP000257323"/>
    </source>
</evidence>
<dbReference type="Pfam" id="PF02954">
    <property type="entry name" value="HTH_8"/>
    <property type="match status" value="1"/>
</dbReference>
<proteinExistence type="predicted"/>
<evidence type="ECO:0000256" key="4">
    <source>
        <dbReference type="ARBA" id="ARBA00022741"/>
    </source>
</evidence>
<evidence type="ECO:0000259" key="11">
    <source>
        <dbReference type="PROSITE" id="PS50045"/>
    </source>
</evidence>
<dbReference type="SMART" id="SM00448">
    <property type="entry name" value="REC"/>
    <property type="match status" value="1"/>
</dbReference>
<dbReference type="SUPFAM" id="SSF52540">
    <property type="entry name" value="P-loop containing nucleoside triphosphate hydrolases"/>
    <property type="match status" value="1"/>
</dbReference>
<feature type="domain" description="Sigma-54 factor interaction" evidence="11">
    <location>
        <begin position="146"/>
        <end position="375"/>
    </location>
</feature>
<feature type="domain" description="Response regulatory" evidence="12">
    <location>
        <begin position="7"/>
        <end position="121"/>
    </location>
</feature>
<sequence length="460" mass="52114">MNDNNAMIHLIDDEPIIHDVLGQLLESEGFKVEISASGEEALKKFEEQKFDLTLLDLLMPGMDGLEVLKQVRKIDPEALVIIITAYASVESALTAIKMGAYDYIQKPFKNDELLMTIKRALEHRRLHEENIRLRHELKKKFSFENIIGKSQAMMNVFELIKAAAPTRSTILIQGESGTGKELVARAIHLNSDRARHPFVVVNSGSLPPDLLESHLFGHVKGAFTGAVTDKKGLFEAADRGTIFFDEISSISLETQVKLLRVMQDKEFMRLGGTRTIKVDVRIIAATNTDLEELIEQKAFRKDLFYRLNVIKIELPPLRARKEDIPLLVKHFIELYNAENQKQVEGVSEDVMEILMDYDWPGNVRELENVLERAVVLCKSRVITREALPPFLLSGKKIMFEELDNASLDLKEKTAEFQKKLILTALEKSGGVQKKAAELLGLKPTTLNEMIKRLKISDRMV</sequence>
<evidence type="ECO:0000256" key="8">
    <source>
        <dbReference type="ARBA" id="ARBA00023159"/>
    </source>
</evidence>
<keyword evidence="8" id="KW-0010">Activator</keyword>
<dbReference type="PRINTS" id="PR01590">
    <property type="entry name" value="HTHFIS"/>
</dbReference>
<evidence type="ECO:0000256" key="9">
    <source>
        <dbReference type="ARBA" id="ARBA00023163"/>
    </source>
</evidence>
<dbReference type="InterPro" id="IPR009057">
    <property type="entry name" value="Homeodomain-like_sf"/>
</dbReference>
<keyword evidence="4" id="KW-0547">Nucleotide-binding</keyword>
<evidence type="ECO:0000256" key="3">
    <source>
        <dbReference type="ARBA" id="ARBA00022553"/>
    </source>
</evidence>
<dbReference type="InterPro" id="IPR025662">
    <property type="entry name" value="Sigma_54_int_dom_ATP-bd_1"/>
</dbReference>
<evidence type="ECO:0000256" key="2">
    <source>
        <dbReference type="ARBA" id="ARBA00022490"/>
    </source>
</evidence>
<dbReference type="Pfam" id="PF25601">
    <property type="entry name" value="AAA_lid_14"/>
    <property type="match status" value="1"/>
</dbReference>
<comment type="caution">
    <text evidence="13">The sequence shown here is derived from an EMBL/GenBank/DDBJ whole genome shotgun (WGS) entry which is preliminary data.</text>
</comment>
<dbReference type="GO" id="GO:0005524">
    <property type="term" value="F:ATP binding"/>
    <property type="evidence" value="ECO:0007669"/>
    <property type="project" value="UniProtKB-KW"/>
</dbReference>
<accession>A0A3E2BK89</accession>
<dbReference type="GO" id="GO:0000160">
    <property type="term" value="P:phosphorelay signal transduction system"/>
    <property type="evidence" value="ECO:0007669"/>
    <property type="project" value="InterPro"/>
</dbReference>
<dbReference type="Proteomes" id="UP000257323">
    <property type="component" value="Unassembled WGS sequence"/>
</dbReference>
<dbReference type="Gene3D" id="3.40.50.300">
    <property type="entry name" value="P-loop containing nucleotide triphosphate hydrolases"/>
    <property type="match status" value="1"/>
</dbReference>
<dbReference type="EMBL" id="QUAH01000012">
    <property type="protein sequence ID" value="RFT15151.1"/>
    <property type="molecule type" value="Genomic_DNA"/>
</dbReference>
<dbReference type="SUPFAM" id="SSF46689">
    <property type="entry name" value="Homeodomain-like"/>
    <property type="match status" value="1"/>
</dbReference>
<evidence type="ECO:0000256" key="5">
    <source>
        <dbReference type="ARBA" id="ARBA00022840"/>
    </source>
</evidence>
<organism evidence="13 14">
    <name type="scientific">Candidatus Saccharicenans subterraneus</name>
    <dbReference type="NCBI Taxonomy" id="2508984"/>
    <lineage>
        <taxon>Bacteria</taxon>
        <taxon>Candidatus Aminicenantota</taxon>
        <taxon>Candidatus Aminicenantia</taxon>
        <taxon>Candidatus Aminicenantales</taxon>
        <taxon>Candidatus Saccharicenantaceae</taxon>
        <taxon>Candidatus Saccharicenans</taxon>
    </lineage>
</organism>
<dbReference type="InterPro" id="IPR027417">
    <property type="entry name" value="P-loop_NTPase"/>
</dbReference>
<dbReference type="FunFam" id="3.40.50.2300:FF:000018">
    <property type="entry name" value="DNA-binding transcriptional regulator NtrC"/>
    <property type="match status" value="1"/>
</dbReference>
<dbReference type="Gene3D" id="3.40.50.2300">
    <property type="match status" value="1"/>
</dbReference>
<dbReference type="InterPro" id="IPR002197">
    <property type="entry name" value="HTH_Fis"/>
</dbReference>
<dbReference type="PANTHER" id="PTHR32071:SF113">
    <property type="entry name" value="ALGINATE BIOSYNTHESIS TRANSCRIPTIONAL REGULATORY PROTEIN ALGB"/>
    <property type="match status" value="1"/>
</dbReference>